<dbReference type="InterPro" id="IPR001715">
    <property type="entry name" value="CH_dom"/>
</dbReference>
<dbReference type="Proteomes" id="UP001150062">
    <property type="component" value="Unassembled WGS sequence"/>
</dbReference>
<sequence>MSSLPQDIRELVILLIHTENSRVLRQSLNEDLLQVDELEIIKRWVNFQFSKAGTQQRISNFTSDLRDSFLIVNLLSHLFPKLDLRAVSSENNPQVRAFKLIQILSQTSLSAYLPSPMDIIQGNGIVLIRFFATLATQNPNLTDQNETIYNPPKSNFYGNNMNDFSQKAPLSSGSTNKHQTTDNVLPKIKTPRMYSGNLTNEINPKEYDQQNFLKDEISILNVNQNNFFSVNNSKYSEFGGEWKSANLINDEHHQLQYQKNPQQEEYNQFDRPNQYYNENKLNQEKNSISNENHQNLYYKQYQQQYQNYEEPRFQTPFNEQYQNQYQEYQLSLKNNHFNPNENQKLKEEQFFINQQNRLLAQNQKKQLLAQNEKNNNKHKYQMGVRAQEQQRGDNYSHYQNQDYYRFNKNESQTDQKHESNQKFKNVNKYQQNLNPYKNEKQNEFNKENQFQPKLNQIQYPQQYVTQNQNVNNNQRQILNRFNNENNFPREELNQNETQNIYQLNKENQFQPNSNPKQNQNQNLNQNQNVNDNKRQILNRSNNEDNFSNNRLNQVKYPKQKENQNQINQKHKYNQNFNHENQFQQKLNRVKNETQNELYKENQFQPELNQIKNERQNELYKENQFHENLNPYKNENQNEFSKENQFQPELNQIQYPKQDLNQNQYVNDNQRQKLNRSNSEDILYNERLNQVKYPKQKENQNQINRIHKYNQNFNHENQFQQKLNQFKNETQNHFNHENQFQQKLNRVKNERQNELYKENQFHENLNPYKNENQNEFSKENQFQPKLNQRHNLIQNKNGNQYGNDNQRQILNRFDNVNNSSNNRLNQVKYPKQKEVQNKIDQKHKSNQNLQQVNQFQQNLNRFKNETQNHFNKENQIQPKLNQIQDPKQNVNQNQNVNDNQIQILSRFNNENNFPREGLNQNETQNIYQLNKENQFQPNSNPKQNQRQNLNQNKNVNDNQRQNLNRSNNEDNFSNNRLNQVKYPKQKEDQNKIDQKHKSNKNLQQINQFQQNLNRFKNETQNHFNEENQIQPKLNPRQDPNQNKIETQRNSYNQRYNYNQYIKHENNFSKNSNGNRVENNQNDNYNNKQYQQQYRKHEEGQFRNQINNHQYYEQNFNQIQNQKLNYNPNYNNYSKYDHNNSGSYNNNNNNNNNNYNNHNNNDHYIYNNHNYDNHIHNTLYNHKNNNSHSLNLNQNKKKHKGEVDQKEFELDEIEIKKFEELLDENEQIMGLIEESEETIDELKKLLESELIEYSDLQQKSTTKTAYKMNTHISLSSFSNEIDIIADLFTLIQEKIIDLSKILPNSFNIESHLLLKGVLQMLRNGISNIHMSPKKSEEILLESLLEILNQNNITSVNESMAHSFKFKILGVGPLDLQGVMDSLQFVLEKLRVKNILNYETDNIENSIRALFNSFLFAKCFKIKLSSVIVKDLLLSKDLIHIEESSINSLKDGILDLLNGFVLAFVDFNQLNRGIKGFVKAFNLSSINKKSSERLIETAKRSALGETLRYILIDILTQEENDLVSKALESYSRITFNYKSSEIIYLRGTQSMESILCLSDILFLGAAIDPNNCRSSISKIANNLYNLSEYVGFTLPLLKMAISQQIQRTVSAGTLFRANDVTTKMITRYVFVHGSDYMNLILKKPINEFVLLNLDLEVNPQKISNGTTKKTQKIKNGMMHLKFWFNKFCDVIFDSMDRIPLGFRVISNCLKNEIAKKFPDNVISGIGGFFFLRFICPIIVDPARFGLIKGTPNPTIARGLLLITTIIQALSNGISITSPNREYMFPINQDIAQRFQIRRSFLLEMAKNPKSQKKNPLKRSLFETCTKTNFFFIQDVFIPIILKKISQKEAMPKKEFSQMLYNITRSVMGNKRAQGNGNGKENVSSYEFYTQNQLLRINRSQEKISNILKLISVFEKIIITIEGFYPRLDKEVEAFNRNFDILNNNSQNINYKQDHNINNNLSTYGNSNGSSNGSSRGGNHSIENMDINGVGTNQNKHFKNNESVNQVNTSIPLRI</sequence>
<dbReference type="PROSITE" id="PS50018">
    <property type="entry name" value="RAS_GTPASE_ACTIV_2"/>
    <property type="match status" value="1"/>
</dbReference>
<feature type="compositionally biased region" description="Low complexity" evidence="3">
    <location>
        <begin position="954"/>
        <end position="977"/>
    </location>
</feature>
<feature type="coiled-coil region" evidence="2">
    <location>
        <begin position="997"/>
        <end position="1024"/>
    </location>
</feature>
<dbReference type="InterPro" id="IPR001936">
    <property type="entry name" value="RasGAP_dom"/>
</dbReference>
<feature type="compositionally biased region" description="Low complexity" evidence="3">
    <location>
        <begin position="1952"/>
        <end position="1977"/>
    </location>
</feature>
<proteinExistence type="predicted"/>
<reference evidence="6" key="1">
    <citation type="submission" date="2022-08" db="EMBL/GenBank/DDBJ databases">
        <title>Novel sulfate-reducing endosymbionts in the free-living metamonad Anaeramoeba.</title>
        <authorList>
            <person name="Jerlstrom-Hultqvist J."/>
            <person name="Cepicka I."/>
            <person name="Gallot-Lavallee L."/>
            <person name="Salas-Leiva D."/>
            <person name="Curtis B.A."/>
            <person name="Zahonova K."/>
            <person name="Pipaliya S."/>
            <person name="Dacks J."/>
            <person name="Roger A.J."/>
        </authorList>
    </citation>
    <scope>NUCLEOTIDE SEQUENCE</scope>
    <source>
        <strain evidence="6">Schooner1</strain>
    </source>
</reference>
<feature type="compositionally biased region" description="Polar residues" evidence="3">
    <location>
        <begin position="1025"/>
        <end position="1043"/>
    </location>
</feature>
<feature type="region of interest" description="Disordered" evidence="3">
    <location>
        <begin position="954"/>
        <end position="997"/>
    </location>
</feature>
<dbReference type="InterPro" id="IPR039360">
    <property type="entry name" value="Ras_GTPase"/>
</dbReference>
<evidence type="ECO:0000313" key="7">
    <source>
        <dbReference type="Proteomes" id="UP001150062"/>
    </source>
</evidence>
<evidence type="ECO:0000256" key="3">
    <source>
        <dbReference type="SAM" id="MobiDB-lite"/>
    </source>
</evidence>
<evidence type="ECO:0000259" key="4">
    <source>
        <dbReference type="PROSITE" id="PS50018"/>
    </source>
</evidence>
<dbReference type="EMBL" id="JAOAOG010000198">
    <property type="protein sequence ID" value="KAJ6240868.1"/>
    <property type="molecule type" value="Genomic_DNA"/>
</dbReference>
<evidence type="ECO:0000259" key="5">
    <source>
        <dbReference type="PROSITE" id="PS50021"/>
    </source>
</evidence>
<evidence type="ECO:0000256" key="1">
    <source>
        <dbReference type="ARBA" id="ARBA00022468"/>
    </source>
</evidence>
<protein>
    <submittedName>
        <fullName evidence="6">Ras gtpase-activating protein</fullName>
    </submittedName>
</protein>
<dbReference type="PROSITE" id="PS50021">
    <property type="entry name" value="CH"/>
    <property type="match status" value="1"/>
</dbReference>
<feature type="region of interest" description="Disordered" evidence="3">
    <location>
        <begin position="1024"/>
        <end position="1050"/>
    </location>
</feature>
<evidence type="ECO:0000256" key="2">
    <source>
        <dbReference type="SAM" id="Coils"/>
    </source>
</evidence>
<dbReference type="SUPFAM" id="SSF47576">
    <property type="entry name" value="Calponin-homology domain, CH-domain"/>
    <property type="match status" value="1"/>
</dbReference>
<dbReference type="Gene3D" id="1.10.418.10">
    <property type="entry name" value="Calponin-like domain"/>
    <property type="match status" value="1"/>
</dbReference>
<evidence type="ECO:0000313" key="6">
    <source>
        <dbReference type="EMBL" id="KAJ6240868.1"/>
    </source>
</evidence>
<dbReference type="InterPro" id="IPR008936">
    <property type="entry name" value="Rho_GTPase_activation_prot"/>
</dbReference>
<organism evidence="6 7">
    <name type="scientific">Anaeramoeba flamelloides</name>
    <dbReference type="NCBI Taxonomy" id="1746091"/>
    <lineage>
        <taxon>Eukaryota</taxon>
        <taxon>Metamonada</taxon>
        <taxon>Anaeramoebidae</taxon>
        <taxon>Anaeramoeba</taxon>
    </lineage>
</organism>
<keyword evidence="2" id="KW-0175">Coiled coil</keyword>
<keyword evidence="1" id="KW-0343">GTPase activation</keyword>
<dbReference type="PANTHER" id="PTHR10194:SF60">
    <property type="entry name" value="RAS GTPASE-ACTIVATING PROTEIN RASKOL"/>
    <property type="match status" value="1"/>
</dbReference>
<feature type="domain" description="Calponin-homology (CH)" evidence="5">
    <location>
        <begin position="35"/>
        <end position="139"/>
    </location>
</feature>
<keyword evidence="7" id="KW-1185">Reference proteome</keyword>
<dbReference type="InterPro" id="IPR036872">
    <property type="entry name" value="CH_dom_sf"/>
</dbReference>
<feature type="coiled-coil region" evidence="2">
    <location>
        <begin position="1194"/>
        <end position="1257"/>
    </location>
</feature>
<dbReference type="SMART" id="SM00323">
    <property type="entry name" value="RasGAP"/>
    <property type="match status" value="1"/>
</dbReference>
<gene>
    <name evidence="6" type="ORF">M0813_23967</name>
</gene>
<feature type="compositionally biased region" description="Basic and acidic residues" evidence="3">
    <location>
        <begin position="983"/>
        <end position="995"/>
    </location>
</feature>
<feature type="region of interest" description="Disordered" evidence="3">
    <location>
        <begin position="1952"/>
        <end position="1996"/>
    </location>
</feature>
<feature type="compositionally biased region" description="Polar residues" evidence="3">
    <location>
        <begin position="1986"/>
        <end position="1996"/>
    </location>
</feature>
<dbReference type="PANTHER" id="PTHR10194">
    <property type="entry name" value="RAS GTPASE-ACTIVATING PROTEINS"/>
    <property type="match status" value="1"/>
</dbReference>
<name>A0ABQ8Y7T9_9EUKA</name>
<dbReference type="Gene3D" id="1.10.506.10">
    <property type="entry name" value="GTPase Activation - p120gap, domain 1"/>
    <property type="match status" value="1"/>
</dbReference>
<dbReference type="SUPFAM" id="SSF48350">
    <property type="entry name" value="GTPase activation domain, GAP"/>
    <property type="match status" value="1"/>
</dbReference>
<accession>A0ABQ8Y7T9</accession>
<feature type="domain" description="Ras-GAP" evidence="4">
    <location>
        <begin position="1572"/>
        <end position="1768"/>
    </location>
</feature>
<comment type="caution">
    <text evidence="6">The sequence shown here is derived from an EMBL/GenBank/DDBJ whole genome shotgun (WGS) entry which is preliminary data.</text>
</comment>
<feature type="compositionally biased region" description="Low complexity" evidence="3">
    <location>
        <begin position="1123"/>
        <end position="1154"/>
    </location>
</feature>
<feature type="region of interest" description="Disordered" evidence="3">
    <location>
        <begin position="1122"/>
        <end position="1154"/>
    </location>
</feature>